<sequence>MEAEFSSKAKILDALAATSKEKQLQTITAQGHIQALEHELTLKSQAVDTLTTDTEQMQSQIDALTADLRTSVAVSINLEEEHDTAQLSMQLNWKTRKQRKSSASAS</sequence>
<proteinExistence type="predicted"/>
<comment type="caution">
    <text evidence="1">The sequence shown here is derived from an EMBL/GenBank/DDBJ whole genome shotgun (WGS) entry which is preliminary data.</text>
</comment>
<accession>A0A9P5YKF6</accession>
<keyword evidence="2" id="KW-1185">Reference proteome</keyword>
<protein>
    <submittedName>
        <fullName evidence="1">Uncharacterized protein</fullName>
    </submittedName>
</protein>
<evidence type="ECO:0000313" key="1">
    <source>
        <dbReference type="EMBL" id="KAF9470563.1"/>
    </source>
</evidence>
<dbReference type="EMBL" id="MU155931">
    <property type="protein sequence ID" value="KAF9470563.1"/>
    <property type="molecule type" value="Genomic_DNA"/>
</dbReference>
<evidence type="ECO:0000313" key="2">
    <source>
        <dbReference type="Proteomes" id="UP000807469"/>
    </source>
</evidence>
<organism evidence="1 2">
    <name type="scientific">Pholiota conissans</name>
    <dbReference type="NCBI Taxonomy" id="109636"/>
    <lineage>
        <taxon>Eukaryota</taxon>
        <taxon>Fungi</taxon>
        <taxon>Dikarya</taxon>
        <taxon>Basidiomycota</taxon>
        <taxon>Agaricomycotina</taxon>
        <taxon>Agaricomycetes</taxon>
        <taxon>Agaricomycetidae</taxon>
        <taxon>Agaricales</taxon>
        <taxon>Agaricineae</taxon>
        <taxon>Strophariaceae</taxon>
        <taxon>Pholiota</taxon>
    </lineage>
</organism>
<name>A0A9P5YKF6_9AGAR</name>
<dbReference type="Proteomes" id="UP000807469">
    <property type="component" value="Unassembled WGS sequence"/>
</dbReference>
<gene>
    <name evidence="1" type="ORF">BDN70DRAFT_939597</name>
</gene>
<reference evidence="1" key="1">
    <citation type="submission" date="2020-11" db="EMBL/GenBank/DDBJ databases">
        <authorList>
            <consortium name="DOE Joint Genome Institute"/>
            <person name="Ahrendt S."/>
            <person name="Riley R."/>
            <person name="Andreopoulos W."/>
            <person name="Labutti K."/>
            <person name="Pangilinan J."/>
            <person name="Ruiz-Duenas F.J."/>
            <person name="Barrasa J.M."/>
            <person name="Sanchez-Garcia M."/>
            <person name="Camarero S."/>
            <person name="Miyauchi S."/>
            <person name="Serrano A."/>
            <person name="Linde D."/>
            <person name="Babiker R."/>
            <person name="Drula E."/>
            <person name="Ayuso-Fernandez I."/>
            <person name="Pacheco R."/>
            <person name="Padilla G."/>
            <person name="Ferreira P."/>
            <person name="Barriuso J."/>
            <person name="Kellner H."/>
            <person name="Castanera R."/>
            <person name="Alfaro M."/>
            <person name="Ramirez L."/>
            <person name="Pisabarro A.G."/>
            <person name="Kuo A."/>
            <person name="Tritt A."/>
            <person name="Lipzen A."/>
            <person name="He G."/>
            <person name="Yan M."/>
            <person name="Ng V."/>
            <person name="Cullen D."/>
            <person name="Martin F."/>
            <person name="Rosso M.-N."/>
            <person name="Henrissat B."/>
            <person name="Hibbett D."/>
            <person name="Martinez A.T."/>
            <person name="Grigoriev I.V."/>
        </authorList>
    </citation>
    <scope>NUCLEOTIDE SEQUENCE</scope>
    <source>
        <strain evidence="1">CIRM-BRFM 674</strain>
    </source>
</reference>
<dbReference type="AlphaFoldDB" id="A0A9P5YKF6"/>